<dbReference type="RefSeq" id="XP_021874416.1">
    <property type="nucleotide sequence ID" value="XM_022014325.1"/>
</dbReference>
<evidence type="ECO:0000313" key="2">
    <source>
        <dbReference type="Proteomes" id="UP000193218"/>
    </source>
</evidence>
<organism evidence="1 2">
    <name type="scientific">Kockovaella imperatae</name>
    <dbReference type="NCBI Taxonomy" id="4999"/>
    <lineage>
        <taxon>Eukaryota</taxon>
        <taxon>Fungi</taxon>
        <taxon>Dikarya</taxon>
        <taxon>Basidiomycota</taxon>
        <taxon>Agaricomycotina</taxon>
        <taxon>Tremellomycetes</taxon>
        <taxon>Tremellales</taxon>
        <taxon>Cuniculitremaceae</taxon>
        <taxon>Kockovaella</taxon>
    </lineage>
</organism>
<comment type="caution">
    <text evidence="1">The sequence shown here is derived from an EMBL/GenBank/DDBJ whole genome shotgun (WGS) entry which is preliminary data.</text>
</comment>
<dbReference type="Proteomes" id="UP000193218">
    <property type="component" value="Unassembled WGS sequence"/>
</dbReference>
<dbReference type="AlphaFoldDB" id="A0A1Y1USY0"/>
<sequence>MLFVAVCGCYFTSILISVRGRVRGVLALRAPDPCLTSLDVLPLSGTSVENRPKTLRIETSRICDSLDHDALLHMTFQRFPRTRWRPCGIENAARLIQ</sequence>
<dbReference type="EMBL" id="NBSH01000001">
    <property type="protein sequence ID" value="ORX40737.1"/>
    <property type="molecule type" value="Genomic_DNA"/>
</dbReference>
<evidence type="ECO:0000313" key="1">
    <source>
        <dbReference type="EMBL" id="ORX40737.1"/>
    </source>
</evidence>
<reference evidence="1 2" key="1">
    <citation type="submission" date="2017-03" db="EMBL/GenBank/DDBJ databases">
        <title>Widespread Adenine N6-methylation of Active Genes in Fungi.</title>
        <authorList>
            <consortium name="DOE Joint Genome Institute"/>
            <person name="Mondo S.J."/>
            <person name="Dannebaum R.O."/>
            <person name="Kuo R.C."/>
            <person name="Louie K.B."/>
            <person name="Bewick A.J."/>
            <person name="Labutti K."/>
            <person name="Haridas S."/>
            <person name="Kuo A."/>
            <person name="Salamov A."/>
            <person name="Ahrendt S.R."/>
            <person name="Lau R."/>
            <person name="Bowen B.P."/>
            <person name="Lipzen A."/>
            <person name="Sullivan W."/>
            <person name="Andreopoulos W.B."/>
            <person name="Clum A."/>
            <person name="Lindquist E."/>
            <person name="Daum C."/>
            <person name="Northen T.R."/>
            <person name="Ramamoorthy G."/>
            <person name="Schmitz R.J."/>
            <person name="Gryganskyi A."/>
            <person name="Culley D."/>
            <person name="Magnuson J."/>
            <person name="James T.Y."/>
            <person name="O'Malley M.A."/>
            <person name="Stajich J.E."/>
            <person name="Spatafora J.W."/>
            <person name="Visel A."/>
            <person name="Grigoriev I.V."/>
        </authorList>
    </citation>
    <scope>NUCLEOTIDE SEQUENCE [LARGE SCALE GENOMIC DNA]</scope>
    <source>
        <strain evidence="1 2">NRRL Y-17943</strain>
    </source>
</reference>
<protein>
    <submittedName>
        <fullName evidence="1">Uncharacterized protein</fullName>
    </submittedName>
</protein>
<gene>
    <name evidence="1" type="ORF">BD324DRAFT_611909</name>
</gene>
<dbReference type="GeneID" id="33556133"/>
<proteinExistence type="predicted"/>
<keyword evidence="2" id="KW-1185">Reference proteome</keyword>
<dbReference type="InParanoid" id="A0A1Y1USY0"/>
<accession>A0A1Y1USY0</accession>
<name>A0A1Y1USY0_9TREE</name>